<organism evidence="6 7">
    <name type="scientific">Streptococcus ictaluri 707-05</name>
    <dbReference type="NCBI Taxonomy" id="764299"/>
    <lineage>
        <taxon>Bacteria</taxon>
        <taxon>Bacillati</taxon>
        <taxon>Bacillota</taxon>
        <taxon>Bacilli</taxon>
        <taxon>Lactobacillales</taxon>
        <taxon>Streptococcaceae</taxon>
        <taxon>Streptococcus</taxon>
    </lineage>
</organism>
<dbReference type="OrthoDB" id="9767361at2"/>
<dbReference type="GO" id="GO:0016020">
    <property type="term" value="C:membrane"/>
    <property type="evidence" value="ECO:0007669"/>
    <property type="project" value="UniProtKB-SubCell"/>
</dbReference>
<dbReference type="SUPFAM" id="SSF81340">
    <property type="entry name" value="Clc chloride channel"/>
    <property type="match status" value="1"/>
</dbReference>
<feature type="transmembrane region" description="Helical" evidence="5">
    <location>
        <begin position="95"/>
        <end position="114"/>
    </location>
</feature>
<keyword evidence="3 5" id="KW-1133">Transmembrane helix</keyword>
<sequence length="408" mass="44241">MLSPIKTLKEISFQDKVLLAFLALPIGLVIGAIDFMFGQGLLDLSAYRDNHVTYLLPFLPLAGLIITFLYQRFGKEAAKGMGLVFDVGHGKKKRIPLILIPLIIVTTWLTHLFGASAGREGVAVQIGATVSHYVKRFTGLKEHSHTFLVMGMAAGFAGLFQTPMTGVVFALEVLLLGQLSYSALVPSLIAAYTASWTSHALGLEKFSVTLGTQLSLNLISFVKLIILGILFGIVGNAFAYFLSKVKAGLTEKFSNPYQRIFVISLILSLALLLSYQGRYSGLGTNLIHQAFSQGDIYAYDWVLKLMFTVLTLSAGFQGGEVTPLFSIGVSFGFILAPLVGLPSSLVAALGYASVFGSATNTFLAPIFIGLEVFGPQNSFAFFIVSAIAYRVSRKHSIYSNQQFLSLRF</sequence>
<gene>
    <name evidence="6" type="ORF">STRIC_0061</name>
</gene>
<keyword evidence="2 5" id="KW-0812">Transmembrane</keyword>
<dbReference type="PANTHER" id="PTHR43427">
    <property type="entry name" value="CHLORIDE CHANNEL PROTEIN CLC-E"/>
    <property type="match status" value="1"/>
</dbReference>
<feature type="transmembrane region" description="Helical" evidence="5">
    <location>
        <begin position="21"/>
        <end position="42"/>
    </location>
</feature>
<comment type="caution">
    <text evidence="6">The sequence shown here is derived from an EMBL/GenBank/DDBJ whole genome shotgun (WGS) entry which is preliminary data.</text>
</comment>
<reference evidence="6 7" key="1">
    <citation type="journal article" date="2014" name="Int. J. Syst. Evol. Microbiol.">
        <title>Phylogenomics and the dynamic genome evolution of the genus Streptococcus.</title>
        <authorList>
            <consortium name="The Broad Institute Genome Sequencing Platform"/>
            <person name="Richards V.P."/>
            <person name="Palmer S.R."/>
            <person name="Pavinski Bitar P.D."/>
            <person name="Qin X."/>
            <person name="Weinstock G.M."/>
            <person name="Highlander S.K."/>
            <person name="Town C.D."/>
            <person name="Burne R.A."/>
            <person name="Stanhope M.J."/>
        </authorList>
    </citation>
    <scope>NUCLEOTIDE SEQUENCE [LARGE SCALE GENOMIC DNA]</scope>
    <source>
        <strain evidence="6 7">707-05</strain>
    </source>
</reference>
<dbReference type="Gene3D" id="1.10.3080.10">
    <property type="entry name" value="Clc chloride channel"/>
    <property type="match status" value="1"/>
</dbReference>
<evidence type="ECO:0000313" key="7">
    <source>
        <dbReference type="Proteomes" id="UP000003330"/>
    </source>
</evidence>
<evidence type="ECO:0000256" key="1">
    <source>
        <dbReference type="ARBA" id="ARBA00004141"/>
    </source>
</evidence>
<dbReference type="PANTHER" id="PTHR43427:SF12">
    <property type="entry name" value="CHLORIDE TRANSPORTER"/>
    <property type="match status" value="1"/>
</dbReference>
<feature type="transmembrane region" description="Helical" evidence="5">
    <location>
        <begin position="328"/>
        <end position="354"/>
    </location>
</feature>
<feature type="transmembrane region" description="Helical" evidence="5">
    <location>
        <begin position="296"/>
        <end position="316"/>
    </location>
</feature>
<evidence type="ECO:0000313" key="6">
    <source>
        <dbReference type="EMBL" id="EHI70618.1"/>
    </source>
</evidence>
<dbReference type="AlphaFoldDB" id="G5K0E1"/>
<dbReference type="STRING" id="764299.STRIC_0061"/>
<evidence type="ECO:0000256" key="3">
    <source>
        <dbReference type="ARBA" id="ARBA00022989"/>
    </source>
</evidence>
<feature type="transmembrane region" description="Helical" evidence="5">
    <location>
        <begin position="143"/>
        <end position="160"/>
    </location>
</feature>
<evidence type="ECO:0000256" key="4">
    <source>
        <dbReference type="ARBA" id="ARBA00023136"/>
    </source>
</evidence>
<dbReference type="Proteomes" id="UP000003330">
    <property type="component" value="Unassembled WGS sequence"/>
</dbReference>
<dbReference type="Pfam" id="PF00654">
    <property type="entry name" value="Voltage_CLC"/>
    <property type="match status" value="1"/>
</dbReference>
<keyword evidence="7" id="KW-1185">Reference proteome</keyword>
<comment type="subcellular location">
    <subcellularLocation>
        <location evidence="1">Membrane</location>
        <topology evidence="1">Multi-pass membrane protein</topology>
    </subcellularLocation>
</comment>
<proteinExistence type="predicted"/>
<accession>G5K0E1</accession>
<evidence type="ECO:0000256" key="2">
    <source>
        <dbReference type="ARBA" id="ARBA00022692"/>
    </source>
</evidence>
<protein>
    <submittedName>
        <fullName evidence="6">Chloride transporter, ClC family</fullName>
    </submittedName>
</protein>
<dbReference type="RefSeq" id="WP_008087451.1">
    <property type="nucleotide sequence ID" value="NZ_AEUX02000002.1"/>
</dbReference>
<dbReference type="eggNOG" id="COG0038">
    <property type="taxonomic scope" value="Bacteria"/>
</dbReference>
<dbReference type="PRINTS" id="PR00762">
    <property type="entry name" value="CLCHANNEL"/>
</dbReference>
<dbReference type="GO" id="GO:0015108">
    <property type="term" value="F:chloride transmembrane transporter activity"/>
    <property type="evidence" value="ECO:0007669"/>
    <property type="project" value="InterPro"/>
</dbReference>
<evidence type="ECO:0000256" key="5">
    <source>
        <dbReference type="SAM" id="Phobius"/>
    </source>
</evidence>
<keyword evidence="4 5" id="KW-0472">Membrane</keyword>
<feature type="transmembrane region" description="Helical" evidence="5">
    <location>
        <begin position="366"/>
        <end position="389"/>
    </location>
</feature>
<feature type="transmembrane region" description="Helical" evidence="5">
    <location>
        <begin position="167"/>
        <end position="194"/>
    </location>
</feature>
<dbReference type="InterPro" id="IPR001807">
    <property type="entry name" value="ClC"/>
</dbReference>
<dbReference type="InterPro" id="IPR014743">
    <property type="entry name" value="Cl-channel_core"/>
</dbReference>
<feature type="transmembrane region" description="Helical" evidence="5">
    <location>
        <begin position="214"/>
        <end position="239"/>
    </location>
</feature>
<feature type="transmembrane region" description="Helical" evidence="5">
    <location>
        <begin position="260"/>
        <end position="276"/>
    </location>
</feature>
<feature type="transmembrane region" description="Helical" evidence="5">
    <location>
        <begin position="54"/>
        <end position="74"/>
    </location>
</feature>
<dbReference type="InterPro" id="IPR050368">
    <property type="entry name" value="ClC-type_chloride_channel"/>
</dbReference>
<name>G5K0E1_9STRE</name>
<dbReference type="EMBL" id="AEUX02000002">
    <property type="protein sequence ID" value="EHI70618.1"/>
    <property type="molecule type" value="Genomic_DNA"/>
</dbReference>